<evidence type="ECO:0000256" key="5">
    <source>
        <dbReference type="ARBA" id="ARBA00023136"/>
    </source>
</evidence>
<dbReference type="InterPro" id="IPR044878">
    <property type="entry name" value="UbiA_sf"/>
</dbReference>
<proteinExistence type="predicted"/>
<keyword evidence="7" id="KW-0808">Transferase</keyword>
<dbReference type="PANTHER" id="PTHR11048:SF5">
    <property type="entry name" value="DECAPRENYL-PHOSPHATE PHOSPHORIBOSYLTRANSFERASE"/>
    <property type="match status" value="1"/>
</dbReference>
<dbReference type="Gene3D" id="1.10.357.140">
    <property type="entry name" value="UbiA prenyltransferase"/>
    <property type="match status" value="1"/>
</dbReference>
<keyword evidence="4 6" id="KW-1133">Transmembrane helix</keyword>
<dbReference type="InterPro" id="IPR000537">
    <property type="entry name" value="UbiA_prenyltransferase"/>
</dbReference>
<comment type="caution">
    <text evidence="7">The sequence shown here is derived from an EMBL/GenBank/DDBJ whole genome shotgun (WGS) entry which is preliminary data.</text>
</comment>
<dbReference type="RefSeq" id="WP_221443465.1">
    <property type="nucleotide sequence ID" value="NZ_JACIIX010000007.1"/>
</dbReference>
<comment type="subcellular location">
    <subcellularLocation>
        <location evidence="1">Membrane</location>
        <topology evidence="1">Multi-pass membrane protein</topology>
    </subcellularLocation>
</comment>
<evidence type="ECO:0000256" key="4">
    <source>
        <dbReference type="ARBA" id="ARBA00022989"/>
    </source>
</evidence>
<evidence type="ECO:0000313" key="8">
    <source>
        <dbReference type="Proteomes" id="UP000544872"/>
    </source>
</evidence>
<dbReference type="GO" id="GO:0009247">
    <property type="term" value="P:glycolipid biosynthetic process"/>
    <property type="evidence" value="ECO:0007669"/>
    <property type="project" value="TreeGrafter"/>
</dbReference>
<dbReference type="InterPro" id="IPR036412">
    <property type="entry name" value="HAD-like_sf"/>
</dbReference>
<dbReference type="Gene3D" id="3.40.50.1000">
    <property type="entry name" value="HAD superfamily/HAD-like"/>
    <property type="match status" value="1"/>
</dbReference>
<evidence type="ECO:0000256" key="2">
    <source>
        <dbReference type="ARBA" id="ARBA00022475"/>
    </source>
</evidence>
<dbReference type="InterPro" id="IPR039653">
    <property type="entry name" value="Prenyltransferase"/>
</dbReference>
<dbReference type="PANTHER" id="PTHR11048">
    <property type="entry name" value="PRENYLTRANSFERASES"/>
    <property type="match status" value="1"/>
</dbReference>
<dbReference type="SUPFAM" id="SSF56784">
    <property type="entry name" value="HAD-like"/>
    <property type="match status" value="1"/>
</dbReference>
<feature type="transmembrane region" description="Helical" evidence="6">
    <location>
        <begin position="421"/>
        <end position="441"/>
    </location>
</feature>
<evidence type="ECO:0000256" key="6">
    <source>
        <dbReference type="SAM" id="Phobius"/>
    </source>
</evidence>
<reference evidence="7 8" key="1">
    <citation type="submission" date="2020-08" db="EMBL/GenBank/DDBJ databases">
        <title>Genomic Encyclopedia of Type Strains, Phase IV (KMG-IV): sequencing the most valuable type-strain genomes for metagenomic binning, comparative biology and taxonomic classification.</title>
        <authorList>
            <person name="Goeker M."/>
        </authorList>
    </citation>
    <scope>NUCLEOTIDE SEQUENCE [LARGE SCALE GENOMIC DNA]</scope>
    <source>
        <strain evidence="7 8">DSM 11590</strain>
    </source>
</reference>
<evidence type="ECO:0000313" key="7">
    <source>
        <dbReference type="EMBL" id="MBB6210779.1"/>
    </source>
</evidence>
<dbReference type="EMBL" id="JACIIX010000007">
    <property type="protein sequence ID" value="MBB6210779.1"/>
    <property type="molecule type" value="Genomic_DNA"/>
</dbReference>
<protein>
    <submittedName>
        <fullName evidence="7">4-hydroxybenzoate polyprenyltransferase/phosphoserine phosphatase</fullName>
    </submittedName>
</protein>
<gene>
    <name evidence="7" type="ORF">FHS48_002204</name>
</gene>
<feature type="transmembrane region" description="Helical" evidence="6">
    <location>
        <begin position="395"/>
        <end position="415"/>
    </location>
</feature>
<feature type="transmembrane region" description="Helical" evidence="6">
    <location>
        <begin position="223"/>
        <end position="248"/>
    </location>
</feature>
<keyword evidence="8" id="KW-1185">Reference proteome</keyword>
<evidence type="ECO:0000256" key="3">
    <source>
        <dbReference type="ARBA" id="ARBA00022692"/>
    </source>
</evidence>
<dbReference type="InterPro" id="IPR023214">
    <property type="entry name" value="HAD_sf"/>
</dbReference>
<dbReference type="GO" id="GO:0016765">
    <property type="term" value="F:transferase activity, transferring alkyl or aryl (other than methyl) groups"/>
    <property type="evidence" value="ECO:0007669"/>
    <property type="project" value="InterPro"/>
</dbReference>
<feature type="transmembrane region" description="Helical" evidence="6">
    <location>
        <begin position="268"/>
        <end position="288"/>
    </location>
</feature>
<sequence>MAQRAAGEIPGTDIPLVVDVDGTFLRSDLLVEGGLTLLKAQPLRLLALTVAALRQGKAALKAGVAAASGLDATALPVTAELLAFLQQERARGRKIYLASGADHSHVAALCGHYDLFDGFFASDGVVSLSGAAKAERLVQAFGAGGFDYAGNAAADLPVWAVARRVIVVNASSSLRQAVRNRFADVMEIAPQRGLPGACLQALRPHQWVKNALLFLPMLTAHAISLPGVLTLLVAFLSFGLVASAVYLINDMLDLQADRDHLRKRLRPLASGAVPVLTAMGVVPFLLLAGGGLSLLVSGGFVALLALYFGLTLLYSLWLKQKPIMDVMVLAGLYTLRVVAGGAAIAVAPSAWLLAFSIFLFLSLALVKRLAELHGRRRNDLADPVGRGYSLDDLPLLQGLAVAAGYAAVLVLALYVNSPTVTALYAVPQGLWLICGVLLYWISRILLLTHRGEMHDDPVVFAIRDPVSLSVFALSVAIVLGCALR</sequence>
<dbReference type="CDD" id="cd13963">
    <property type="entry name" value="PT_UbiA_2"/>
    <property type="match status" value="1"/>
</dbReference>
<accession>A0A7W9ZIA8</accession>
<feature type="transmembrane region" description="Helical" evidence="6">
    <location>
        <begin position="294"/>
        <end position="314"/>
    </location>
</feature>
<dbReference type="Pfam" id="PF01040">
    <property type="entry name" value="UbiA"/>
    <property type="match status" value="1"/>
</dbReference>
<organism evidence="7 8">
    <name type="scientific">Novispirillum itersonii</name>
    <name type="common">Aquaspirillum itersonii</name>
    <dbReference type="NCBI Taxonomy" id="189"/>
    <lineage>
        <taxon>Bacteria</taxon>
        <taxon>Pseudomonadati</taxon>
        <taxon>Pseudomonadota</taxon>
        <taxon>Alphaproteobacteria</taxon>
        <taxon>Rhodospirillales</taxon>
        <taxon>Novispirillaceae</taxon>
        <taxon>Novispirillum</taxon>
    </lineage>
</organism>
<keyword evidence="2" id="KW-1003">Cell membrane</keyword>
<dbReference type="NCBIfam" id="NF006088">
    <property type="entry name" value="PRK08238.1"/>
    <property type="match status" value="1"/>
</dbReference>
<keyword evidence="3 6" id="KW-0812">Transmembrane</keyword>
<dbReference type="AlphaFoldDB" id="A0A7W9ZIA8"/>
<evidence type="ECO:0000256" key="1">
    <source>
        <dbReference type="ARBA" id="ARBA00004141"/>
    </source>
</evidence>
<dbReference type="Proteomes" id="UP000544872">
    <property type="component" value="Unassembled WGS sequence"/>
</dbReference>
<keyword evidence="5 6" id="KW-0472">Membrane</keyword>
<name>A0A7W9ZIA8_NOVIT</name>
<dbReference type="GO" id="GO:0005886">
    <property type="term" value="C:plasma membrane"/>
    <property type="evidence" value="ECO:0007669"/>
    <property type="project" value="TreeGrafter"/>
</dbReference>